<evidence type="ECO:0000313" key="17">
    <source>
        <dbReference type="Proteomes" id="UP001258017"/>
    </source>
</evidence>
<evidence type="ECO:0000256" key="10">
    <source>
        <dbReference type="ARBA" id="ARBA00023004"/>
    </source>
</evidence>
<keyword evidence="6 13" id="KW-0479">Metal-binding</keyword>
<reference evidence="16" key="1">
    <citation type="submission" date="2021-08" db="EMBL/GenBank/DDBJ databases">
        <authorList>
            <person name="Misof B."/>
            <person name="Oliver O."/>
            <person name="Podsiadlowski L."/>
            <person name="Donath A."/>
            <person name="Peters R."/>
            <person name="Mayer C."/>
            <person name="Rust J."/>
            <person name="Gunkel S."/>
            <person name="Lesny P."/>
            <person name="Martin S."/>
            <person name="Oeyen J.P."/>
            <person name="Petersen M."/>
            <person name="Panagiotis P."/>
            <person name="Wilbrandt J."/>
            <person name="Tanja T."/>
        </authorList>
    </citation>
    <scope>NUCLEOTIDE SEQUENCE</scope>
    <source>
        <strain evidence="16">GBR_01_08_01A</strain>
        <tissue evidence="16">Thorax + abdomen</tissue>
    </source>
</reference>
<dbReference type="SUPFAM" id="SSF48264">
    <property type="entry name" value="Cytochrome P450"/>
    <property type="match status" value="1"/>
</dbReference>
<comment type="caution">
    <text evidence="16">The sequence shown here is derived from an EMBL/GenBank/DDBJ whole genome shotgun (WGS) entry which is preliminary data.</text>
</comment>
<dbReference type="GO" id="GO:0004497">
    <property type="term" value="F:monooxygenase activity"/>
    <property type="evidence" value="ECO:0007669"/>
    <property type="project" value="UniProtKB-KW"/>
</dbReference>
<keyword evidence="5 13" id="KW-0349">Heme</keyword>
<evidence type="ECO:0000256" key="13">
    <source>
        <dbReference type="PIRSR" id="PIRSR602401-1"/>
    </source>
</evidence>
<evidence type="ECO:0008006" key="18">
    <source>
        <dbReference type="Google" id="ProtNLM"/>
    </source>
</evidence>
<evidence type="ECO:0000256" key="4">
    <source>
        <dbReference type="ARBA" id="ARBA00010617"/>
    </source>
</evidence>
<keyword evidence="10 13" id="KW-0408">Iron</keyword>
<evidence type="ECO:0000256" key="2">
    <source>
        <dbReference type="ARBA" id="ARBA00004174"/>
    </source>
</evidence>
<evidence type="ECO:0000256" key="9">
    <source>
        <dbReference type="ARBA" id="ARBA00023002"/>
    </source>
</evidence>
<protein>
    <recommendedName>
        <fullName evidence="18">Cytochrome P450</fullName>
    </recommendedName>
</protein>
<dbReference type="InterPro" id="IPR036396">
    <property type="entry name" value="Cyt_P450_sf"/>
</dbReference>
<dbReference type="PANTHER" id="PTHR24292">
    <property type="entry name" value="CYTOCHROME P450"/>
    <property type="match status" value="1"/>
</dbReference>
<reference evidence="16" key="2">
    <citation type="journal article" date="2023" name="Commun. Biol.">
        <title>Intrasexual cuticular hydrocarbon dimorphism in a wasp sheds light on hydrocarbon biosynthesis genes in Hymenoptera.</title>
        <authorList>
            <person name="Moris V.C."/>
            <person name="Podsiadlowski L."/>
            <person name="Martin S."/>
            <person name="Oeyen J.P."/>
            <person name="Donath A."/>
            <person name="Petersen M."/>
            <person name="Wilbrandt J."/>
            <person name="Misof B."/>
            <person name="Liedtke D."/>
            <person name="Thamm M."/>
            <person name="Scheiner R."/>
            <person name="Schmitt T."/>
            <person name="Niehuis O."/>
        </authorList>
    </citation>
    <scope>NUCLEOTIDE SEQUENCE</scope>
    <source>
        <strain evidence="16">GBR_01_08_01A</strain>
    </source>
</reference>
<dbReference type="InterPro" id="IPR050476">
    <property type="entry name" value="Insect_CytP450_Detox"/>
</dbReference>
<keyword evidence="9 14" id="KW-0560">Oxidoreductase</keyword>
<evidence type="ECO:0000256" key="14">
    <source>
        <dbReference type="RuleBase" id="RU000461"/>
    </source>
</evidence>
<dbReference type="GO" id="GO:0005789">
    <property type="term" value="C:endoplasmic reticulum membrane"/>
    <property type="evidence" value="ECO:0007669"/>
    <property type="project" value="UniProtKB-SubCell"/>
</dbReference>
<dbReference type="PRINTS" id="PR00463">
    <property type="entry name" value="EP450I"/>
</dbReference>
<feature type="transmembrane region" description="Helical" evidence="15">
    <location>
        <begin position="6"/>
        <end position="25"/>
    </location>
</feature>
<comment type="subcellular location">
    <subcellularLocation>
        <location evidence="3">Endoplasmic reticulum membrane</location>
        <topology evidence="3">Peripheral membrane protein</topology>
    </subcellularLocation>
    <subcellularLocation>
        <location evidence="2">Microsome membrane</location>
        <topology evidence="2">Peripheral membrane protein</topology>
    </subcellularLocation>
</comment>
<dbReference type="Gene3D" id="1.10.630.10">
    <property type="entry name" value="Cytochrome P450"/>
    <property type="match status" value="1"/>
</dbReference>
<dbReference type="GO" id="GO:0005506">
    <property type="term" value="F:iron ion binding"/>
    <property type="evidence" value="ECO:0007669"/>
    <property type="project" value="InterPro"/>
</dbReference>
<accession>A0AAD9S0D2</accession>
<keyword evidence="15" id="KW-1133">Transmembrane helix</keyword>
<keyword evidence="11 14" id="KW-0503">Monooxygenase</keyword>
<gene>
    <name evidence="16" type="ORF">KPH14_001935</name>
</gene>
<comment type="similarity">
    <text evidence="4 14">Belongs to the cytochrome P450 family.</text>
</comment>
<dbReference type="InterPro" id="IPR017972">
    <property type="entry name" value="Cyt_P450_CS"/>
</dbReference>
<dbReference type="Proteomes" id="UP001258017">
    <property type="component" value="Unassembled WGS sequence"/>
</dbReference>
<evidence type="ECO:0000256" key="6">
    <source>
        <dbReference type="ARBA" id="ARBA00022723"/>
    </source>
</evidence>
<keyword evidence="17" id="KW-1185">Reference proteome</keyword>
<feature type="binding site" description="axial binding residue" evidence="13">
    <location>
        <position position="352"/>
    </location>
    <ligand>
        <name>heme</name>
        <dbReference type="ChEBI" id="CHEBI:30413"/>
    </ligand>
    <ligandPart>
        <name>Fe</name>
        <dbReference type="ChEBI" id="CHEBI:18248"/>
    </ligandPart>
</feature>
<name>A0AAD9S0D2_9HYME</name>
<comment type="cofactor">
    <cofactor evidence="1 13">
        <name>heme</name>
        <dbReference type="ChEBI" id="CHEBI:30413"/>
    </cofactor>
</comment>
<organism evidence="16 17">
    <name type="scientific">Odynerus spinipes</name>
    <dbReference type="NCBI Taxonomy" id="1348599"/>
    <lineage>
        <taxon>Eukaryota</taxon>
        <taxon>Metazoa</taxon>
        <taxon>Ecdysozoa</taxon>
        <taxon>Arthropoda</taxon>
        <taxon>Hexapoda</taxon>
        <taxon>Insecta</taxon>
        <taxon>Pterygota</taxon>
        <taxon>Neoptera</taxon>
        <taxon>Endopterygota</taxon>
        <taxon>Hymenoptera</taxon>
        <taxon>Apocrita</taxon>
        <taxon>Aculeata</taxon>
        <taxon>Vespoidea</taxon>
        <taxon>Vespidae</taxon>
        <taxon>Eumeninae</taxon>
        <taxon>Odynerus</taxon>
    </lineage>
</organism>
<dbReference type="PRINTS" id="PR00385">
    <property type="entry name" value="P450"/>
</dbReference>
<keyword evidence="15" id="KW-0812">Transmembrane</keyword>
<evidence type="ECO:0000256" key="1">
    <source>
        <dbReference type="ARBA" id="ARBA00001971"/>
    </source>
</evidence>
<evidence type="ECO:0000256" key="3">
    <source>
        <dbReference type="ARBA" id="ARBA00004406"/>
    </source>
</evidence>
<dbReference type="PROSITE" id="PS00086">
    <property type="entry name" value="CYTOCHROME_P450"/>
    <property type="match status" value="1"/>
</dbReference>
<dbReference type="GO" id="GO:0016705">
    <property type="term" value="F:oxidoreductase activity, acting on paired donors, with incorporation or reduction of molecular oxygen"/>
    <property type="evidence" value="ECO:0007669"/>
    <property type="project" value="InterPro"/>
</dbReference>
<dbReference type="EMBL" id="JAIFRP010000002">
    <property type="protein sequence ID" value="KAK2589109.1"/>
    <property type="molecule type" value="Genomic_DNA"/>
</dbReference>
<evidence type="ECO:0000256" key="8">
    <source>
        <dbReference type="ARBA" id="ARBA00022848"/>
    </source>
</evidence>
<proteinExistence type="inferred from homology"/>
<dbReference type="GO" id="GO:0020037">
    <property type="term" value="F:heme binding"/>
    <property type="evidence" value="ECO:0007669"/>
    <property type="project" value="InterPro"/>
</dbReference>
<dbReference type="AlphaFoldDB" id="A0AAD9S0D2"/>
<evidence type="ECO:0000256" key="7">
    <source>
        <dbReference type="ARBA" id="ARBA00022824"/>
    </source>
</evidence>
<dbReference type="PANTHER" id="PTHR24292:SF100">
    <property type="entry name" value="CYTOCHROME P450 6A16, ISOFORM B-RELATED"/>
    <property type="match status" value="1"/>
</dbReference>
<evidence type="ECO:0000256" key="12">
    <source>
        <dbReference type="ARBA" id="ARBA00023136"/>
    </source>
</evidence>
<evidence type="ECO:0000313" key="16">
    <source>
        <dbReference type="EMBL" id="KAK2589109.1"/>
    </source>
</evidence>
<keyword evidence="8" id="KW-0492">Microsome</keyword>
<dbReference type="InterPro" id="IPR001128">
    <property type="entry name" value="Cyt_P450"/>
</dbReference>
<keyword evidence="12 15" id="KW-0472">Membrane</keyword>
<dbReference type="CDD" id="cd11056">
    <property type="entry name" value="CYP6-like"/>
    <property type="match status" value="1"/>
</dbReference>
<evidence type="ECO:0000256" key="11">
    <source>
        <dbReference type="ARBA" id="ARBA00023033"/>
    </source>
</evidence>
<evidence type="ECO:0000256" key="5">
    <source>
        <dbReference type="ARBA" id="ARBA00022617"/>
    </source>
</evidence>
<sequence length="407" mass="46895">MTIGWILSELFGALFLVVSCAYLYYKLIVFNFWRKKGVPYEEPSFPIGNINETVFDRKSIGEVFQDIYEKNKSRHYIGESGVALNKFLEKKIRNENEIEIKEIFACFFTDIIVSTAFGINSNCLENPDSEFRYWGKKVFEPRPLTNMLVAFAPKVLEFFSIPFTQTGVTKFFLKAFEDTVNYRKANQIVRRDFMDLIIQLMNNGYVEADEDKRHDSANNNSKNIETLTTLEAAAQAYVFYLAGFETTSSTVTHCLYELALNQDVQTKLREEIDTVVKKHGDVTYNCINDMTYLHMVVIPEGTSVIIPVLGIHRDPNIYPEPDKFIPERFTEEKIKARHPYEYLPFGEGPRICIGMRFGWIQTKIALVNVLSKFKFVPGPKTQNKLEFEAGSFVLMAKGGIHLRVESR</sequence>
<dbReference type="InterPro" id="IPR002401">
    <property type="entry name" value="Cyt_P450_E_grp-I"/>
</dbReference>
<dbReference type="Pfam" id="PF00067">
    <property type="entry name" value="p450"/>
    <property type="match status" value="1"/>
</dbReference>
<evidence type="ECO:0000256" key="15">
    <source>
        <dbReference type="SAM" id="Phobius"/>
    </source>
</evidence>
<keyword evidence="7" id="KW-0256">Endoplasmic reticulum</keyword>